<reference evidence="2" key="1">
    <citation type="journal article" date="2012" name="Nature">
        <title>The tomato genome sequence provides insights into fleshy fruit evolution.</title>
        <authorList>
            <consortium name="Tomato Genome Consortium"/>
        </authorList>
    </citation>
    <scope>NUCLEOTIDE SEQUENCE [LARGE SCALE GENOMIC DNA]</scope>
    <source>
        <strain evidence="2">cv. Heinz 1706</strain>
    </source>
</reference>
<organism evidence="2">
    <name type="scientific">Solanum lycopersicum</name>
    <name type="common">Tomato</name>
    <name type="synonym">Lycopersicon esculentum</name>
    <dbReference type="NCBI Taxonomy" id="4081"/>
    <lineage>
        <taxon>Eukaryota</taxon>
        <taxon>Viridiplantae</taxon>
        <taxon>Streptophyta</taxon>
        <taxon>Embryophyta</taxon>
        <taxon>Tracheophyta</taxon>
        <taxon>Spermatophyta</taxon>
        <taxon>Magnoliopsida</taxon>
        <taxon>eudicotyledons</taxon>
        <taxon>Gunneridae</taxon>
        <taxon>Pentapetalae</taxon>
        <taxon>asterids</taxon>
        <taxon>lamiids</taxon>
        <taxon>Solanales</taxon>
        <taxon>Solanaceae</taxon>
        <taxon>Solanoideae</taxon>
        <taxon>Solaneae</taxon>
        <taxon>Solanum</taxon>
        <taxon>Solanum subgen. Lycopersicon</taxon>
    </lineage>
</organism>
<evidence type="ECO:0000256" key="1">
    <source>
        <dbReference type="SAM" id="MobiDB-lite"/>
    </source>
</evidence>
<sequence length="196" mass="22679">MKMHDVVRDVAISITSEGEHNFMMDDYDRNITLEVMETRPLGNWICHLLKESEFIHSTGKGSNNVLTELKQDKLQNVKCLHLARIDLVTHLLKSSGRRHEIIKFPNLYDLKLQYLKCLTHFCSDNVEAIKFTQLWRMIFDELPKFQNFWPTAKNSITISNSLFHEKETNASEGTTESDESEANDDEKSEVVDDSEG</sequence>
<protein>
    <submittedName>
        <fullName evidence="2">Uncharacterized protein</fullName>
    </submittedName>
</protein>
<dbReference type="PaxDb" id="4081-Solyc10g055180.1.1"/>
<feature type="compositionally biased region" description="Acidic residues" evidence="1">
    <location>
        <begin position="175"/>
        <end position="196"/>
    </location>
</feature>
<evidence type="ECO:0000313" key="3">
    <source>
        <dbReference type="Proteomes" id="UP000004994"/>
    </source>
</evidence>
<evidence type="ECO:0000313" key="2">
    <source>
        <dbReference type="EnsemblPlants" id="Solyc10g055180.1.1"/>
    </source>
</evidence>
<dbReference type="Proteomes" id="UP000004994">
    <property type="component" value="Chromosome 10"/>
</dbReference>
<dbReference type="InParanoid" id="K4D1B1"/>
<dbReference type="PhylomeDB" id="K4D1B1"/>
<proteinExistence type="predicted"/>
<dbReference type="HOGENOM" id="CLU_1392308_0_0_1"/>
<feature type="region of interest" description="Disordered" evidence="1">
    <location>
        <begin position="167"/>
        <end position="196"/>
    </location>
</feature>
<keyword evidence="3" id="KW-1185">Reference proteome</keyword>
<dbReference type="Gramene" id="Solyc10g055180.1.1">
    <property type="protein sequence ID" value="Solyc10g055180.1.1"/>
    <property type="gene ID" value="Solyc10g055180.1"/>
</dbReference>
<dbReference type="eggNOG" id="ENOG502T1PQ">
    <property type="taxonomic scope" value="Eukaryota"/>
</dbReference>
<name>K4D1B1_SOLLC</name>
<dbReference type="AlphaFoldDB" id="K4D1B1"/>
<accession>K4D1B1</accession>
<reference evidence="2" key="2">
    <citation type="submission" date="2015-06" db="UniProtKB">
        <authorList>
            <consortium name="EnsemblPlants"/>
        </authorList>
    </citation>
    <scope>IDENTIFICATION</scope>
    <source>
        <strain evidence="2">cv. Heinz 1706</strain>
    </source>
</reference>
<dbReference type="EnsemblPlants" id="Solyc10g055180.1.1">
    <property type="protein sequence ID" value="Solyc10g055180.1.1"/>
    <property type="gene ID" value="Solyc10g055180.1"/>
</dbReference>